<proteinExistence type="predicted"/>
<dbReference type="EMBL" id="VBWP01000003">
    <property type="protein sequence ID" value="TLG75350.1"/>
    <property type="molecule type" value="Genomic_DNA"/>
</dbReference>
<keyword evidence="2" id="KW-0472">Membrane</keyword>
<feature type="region of interest" description="Disordered" evidence="1">
    <location>
        <begin position="224"/>
        <end position="263"/>
    </location>
</feature>
<feature type="region of interest" description="Disordered" evidence="1">
    <location>
        <begin position="1"/>
        <end position="84"/>
    </location>
</feature>
<evidence type="ECO:0000256" key="1">
    <source>
        <dbReference type="SAM" id="MobiDB-lite"/>
    </source>
</evidence>
<keyword evidence="2" id="KW-0812">Transmembrane</keyword>
<dbReference type="AlphaFoldDB" id="A0A5R8QE98"/>
<feature type="compositionally biased region" description="Polar residues" evidence="1">
    <location>
        <begin position="23"/>
        <end position="36"/>
    </location>
</feature>
<organism evidence="3 4">
    <name type="scientific">Culicoidibacter larvae</name>
    <dbReference type="NCBI Taxonomy" id="2579976"/>
    <lineage>
        <taxon>Bacteria</taxon>
        <taxon>Bacillati</taxon>
        <taxon>Bacillota</taxon>
        <taxon>Culicoidibacteria</taxon>
        <taxon>Culicoidibacterales</taxon>
        <taxon>Culicoidibacteraceae</taxon>
        <taxon>Culicoidibacter</taxon>
    </lineage>
</organism>
<evidence type="ECO:0000313" key="4">
    <source>
        <dbReference type="Proteomes" id="UP000306912"/>
    </source>
</evidence>
<dbReference type="Proteomes" id="UP000306912">
    <property type="component" value="Unassembled WGS sequence"/>
</dbReference>
<feature type="compositionally biased region" description="Basic and acidic residues" evidence="1">
    <location>
        <begin position="228"/>
        <end position="238"/>
    </location>
</feature>
<feature type="transmembrane region" description="Helical" evidence="2">
    <location>
        <begin position="92"/>
        <end position="117"/>
    </location>
</feature>
<sequence length="263" mass="29172">MDTNNEKNSRRSRNNASADNKPVETNQGVDENTIISTPIRDDQNNSASSKASTKNEDANMSRKANAAADTRGGKGNKTTKKPPKGRVRARRIWIAFMAITVLTAIIVGIVAVIYFFWEPEASPVYGVDNASYRLKDRPALDSKLFTETAEQMKGETSTVAIEIEERGGIVYFNITVPNDRWIGHAKEDATKIVNKFVENSGNPDLFKKYEAQVIIMKETPDEISTEANLKDPTSKDNIHPYPSFGTANKGTDGQLRWSNNSNQ</sequence>
<protein>
    <submittedName>
        <fullName evidence="3">Uncharacterized protein</fullName>
    </submittedName>
</protein>
<accession>A0A5R8QE98</accession>
<gene>
    <name evidence="3" type="ORF">FEZ08_04695</name>
</gene>
<name>A0A5R8QE98_9FIRM</name>
<keyword evidence="2" id="KW-1133">Transmembrane helix</keyword>
<comment type="caution">
    <text evidence="3">The sequence shown here is derived from an EMBL/GenBank/DDBJ whole genome shotgun (WGS) entry which is preliminary data.</text>
</comment>
<reference evidence="3 4" key="1">
    <citation type="submission" date="2019-05" db="EMBL/GenBank/DDBJ databases">
        <title>Culicoidintestinum kansasii gen. nov., sp. nov. from the gastrointestinal tract of the biting midge, Culicoides sonorensis.</title>
        <authorList>
            <person name="Neupane S."/>
            <person name="Ghosh A."/>
            <person name="Gunther S."/>
            <person name="Martin K."/>
            <person name="Zurek L."/>
        </authorList>
    </citation>
    <scope>NUCLEOTIDE SEQUENCE [LARGE SCALE GENOMIC DNA]</scope>
    <source>
        <strain evidence="3 4">CS-1</strain>
    </source>
</reference>
<feature type="compositionally biased region" description="Polar residues" evidence="1">
    <location>
        <begin position="245"/>
        <end position="263"/>
    </location>
</feature>
<dbReference type="RefSeq" id="WP_138190557.1">
    <property type="nucleotide sequence ID" value="NZ_VBWP01000003.1"/>
</dbReference>
<evidence type="ECO:0000313" key="3">
    <source>
        <dbReference type="EMBL" id="TLG75350.1"/>
    </source>
</evidence>
<dbReference type="InParanoid" id="A0A5R8QE98"/>
<evidence type="ECO:0000256" key="2">
    <source>
        <dbReference type="SAM" id="Phobius"/>
    </source>
</evidence>
<keyword evidence="4" id="KW-1185">Reference proteome</keyword>